<feature type="transmembrane region" description="Helical" evidence="5">
    <location>
        <begin position="287"/>
        <end position="305"/>
    </location>
</feature>
<proteinExistence type="predicted"/>
<dbReference type="Proteomes" id="UP000799779">
    <property type="component" value="Unassembled WGS sequence"/>
</dbReference>
<organism evidence="6 7">
    <name type="scientific">Amniculicola lignicola CBS 123094</name>
    <dbReference type="NCBI Taxonomy" id="1392246"/>
    <lineage>
        <taxon>Eukaryota</taxon>
        <taxon>Fungi</taxon>
        <taxon>Dikarya</taxon>
        <taxon>Ascomycota</taxon>
        <taxon>Pezizomycotina</taxon>
        <taxon>Dothideomycetes</taxon>
        <taxon>Pleosporomycetidae</taxon>
        <taxon>Pleosporales</taxon>
        <taxon>Amniculicolaceae</taxon>
        <taxon>Amniculicola</taxon>
    </lineage>
</organism>
<feature type="transmembrane region" description="Helical" evidence="5">
    <location>
        <begin position="34"/>
        <end position="57"/>
    </location>
</feature>
<protein>
    <submittedName>
        <fullName evidence="6">UbiA prenyltransferase</fullName>
    </submittedName>
</protein>
<feature type="transmembrane region" description="Helical" evidence="5">
    <location>
        <begin position="119"/>
        <end position="149"/>
    </location>
</feature>
<evidence type="ECO:0000256" key="5">
    <source>
        <dbReference type="SAM" id="Phobius"/>
    </source>
</evidence>
<dbReference type="PANTHER" id="PTHR42723">
    <property type="entry name" value="CHLOROPHYLL SYNTHASE"/>
    <property type="match status" value="1"/>
</dbReference>
<feature type="transmembrane region" description="Helical" evidence="5">
    <location>
        <begin position="234"/>
        <end position="255"/>
    </location>
</feature>
<dbReference type="AlphaFoldDB" id="A0A6A5X2X4"/>
<keyword evidence="3 5" id="KW-1133">Transmembrane helix</keyword>
<dbReference type="CDD" id="cd13965">
    <property type="entry name" value="PT_UbiA_3"/>
    <property type="match status" value="1"/>
</dbReference>
<keyword evidence="2 5" id="KW-0812">Transmembrane</keyword>
<evidence type="ECO:0000313" key="6">
    <source>
        <dbReference type="EMBL" id="KAF2006856.1"/>
    </source>
</evidence>
<keyword evidence="6" id="KW-0808">Transferase</keyword>
<evidence type="ECO:0000256" key="3">
    <source>
        <dbReference type="ARBA" id="ARBA00022989"/>
    </source>
</evidence>
<evidence type="ECO:0000256" key="4">
    <source>
        <dbReference type="ARBA" id="ARBA00023136"/>
    </source>
</evidence>
<feature type="transmembrane region" description="Helical" evidence="5">
    <location>
        <begin position="261"/>
        <end position="278"/>
    </location>
</feature>
<evidence type="ECO:0000256" key="1">
    <source>
        <dbReference type="ARBA" id="ARBA00004141"/>
    </source>
</evidence>
<keyword evidence="7" id="KW-1185">Reference proteome</keyword>
<evidence type="ECO:0000313" key="7">
    <source>
        <dbReference type="Proteomes" id="UP000799779"/>
    </source>
</evidence>
<sequence>METKNEQQANEIPSKTPNFLYTLFLFIRSDIKTIIIPQLLFALSSCVTSGFTTSASLPTSWHHIPFLFLKVLAWLCTLMLVENITNQRLPGSILEDSLNKPWRPLPSGRITPEAAQHNLLLLVPAAVILGIVVGAYKETTGLIVFIWMYDDLDGANQGIWLRNALQACGIMGFSAGVTAITAGSPAYGITNGATLWMCLNGLVVFTTVHAQDLPDIVGDAARGRRTIPLLYGDGVARFSLAVGVLVWSIASPAFWKLSPVMFLPTVALGATMALMTLLRRTEKSDKVVWKLWCLWIGTMYLLPLAG</sequence>
<feature type="transmembrane region" description="Helical" evidence="5">
    <location>
        <begin position="164"/>
        <end position="187"/>
    </location>
</feature>
<dbReference type="PANTHER" id="PTHR42723:SF1">
    <property type="entry name" value="CHLOROPHYLL SYNTHASE, CHLOROPLASTIC"/>
    <property type="match status" value="1"/>
</dbReference>
<accession>A0A6A5X2X4</accession>
<dbReference type="InterPro" id="IPR050475">
    <property type="entry name" value="Prenyltransferase_related"/>
</dbReference>
<reference evidence="6" key="1">
    <citation type="journal article" date="2020" name="Stud. Mycol.">
        <title>101 Dothideomycetes genomes: a test case for predicting lifestyles and emergence of pathogens.</title>
        <authorList>
            <person name="Haridas S."/>
            <person name="Albert R."/>
            <person name="Binder M."/>
            <person name="Bloem J."/>
            <person name="Labutti K."/>
            <person name="Salamov A."/>
            <person name="Andreopoulos B."/>
            <person name="Baker S."/>
            <person name="Barry K."/>
            <person name="Bills G."/>
            <person name="Bluhm B."/>
            <person name="Cannon C."/>
            <person name="Castanera R."/>
            <person name="Culley D."/>
            <person name="Daum C."/>
            <person name="Ezra D."/>
            <person name="Gonzalez J."/>
            <person name="Henrissat B."/>
            <person name="Kuo A."/>
            <person name="Liang C."/>
            <person name="Lipzen A."/>
            <person name="Lutzoni F."/>
            <person name="Magnuson J."/>
            <person name="Mondo S."/>
            <person name="Nolan M."/>
            <person name="Ohm R."/>
            <person name="Pangilinan J."/>
            <person name="Park H.-J."/>
            <person name="Ramirez L."/>
            <person name="Alfaro M."/>
            <person name="Sun H."/>
            <person name="Tritt A."/>
            <person name="Yoshinaga Y."/>
            <person name="Zwiers L.-H."/>
            <person name="Turgeon B."/>
            <person name="Goodwin S."/>
            <person name="Spatafora J."/>
            <person name="Crous P."/>
            <person name="Grigoriev I."/>
        </authorList>
    </citation>
    <scope>NUCLEOTIDE SEQUENCE</scope>
    <source>
        <strain evidence="6">CBS 123094</strain>
    </source>
</reference>
<dbReference type="GO" id="GO:0016020">
    <property type="term" value="C:membrane"/>
    <property type="evidence" value="ECO:0007669"/>
    <property type="project" value="UniProtKB-SubCell"/>
</dbReference>
<evidence type="ECO:0000256" key="2">
    <source>
        <dbReference type="ARBA" id="ARBA00022692"/>
    </source>
</evidence>
<comment type="subcellular location">
    <subcellularLocation>
        <location evidence="1">Membrane</location>
        <topology evidence="1">Multi-pass membrane protein</topology>
    </subcellularLocation>
</comment>
<name>A0A6A5X2X4_9PLEO</name>
<gene>
    <name evidence="6" type="ORF">P154DRAFT_541723</name>
</gene>
<dbReference type="GO" id="GO:0016765">
    <property type="term" value="F:transferase activity, transferring alkyl or aryl (other than methyl) groups"/>
    <property type="evidence" value="ECO:0007669"/>
    <property type="project" value="InterPro"/>
</dbReference>
<dbReference type="OrthoDB" id="434972at2759"/>
<dbReference type="Pfam" id="PF01040">
    <property type="entry name" value="UbiA"/>
    <property type="match status" value="1"/>
</dbReference>
<dbReference type="EMBL" id="ML977558">
    <property type="protein sequence ID" value="KAF2006856.1"/>
    <property type="molecule type" value="Genomic_DNA"/>
</dbReference>
<keyword evidence="4 5" id="KW-0472">Membrane</keyword>
<dbReference type="InterPro" id="IPR000537">
    <property type="entry name" value="UbiA_prenyltransferase"/>
</dbReference>